<accession>A0A9P4UV38</accession>
<sequence>MTFSSTTTPPGFPTLKPALILKDVPTGTLTSHPSFSPPVAADIILGADRLSVDPDGILARPDVKTKEGQLSKAVSDMFAGDPDAKTLPFGASVSRHTFRTGAEKYKFLEDGEWVGNSRHVVKNDPRSITVEIRISQVVASTDME</sequence>
<protein>
    <submittedName>
        <fullName evidence="1">Uncharacterized protein</fullName>
    </submittedName>
</protein>
<dbReference type="Proteomes" id="UP000799444">
    <property type="component" value="Unassembled WGS sequence"/>
</dbReference>
<proteinExistence type="predicted"/>
<dbReference type="AlphaFoldDB" id="A0A9P4UV38"/>
<dbReference type="EMBL" id="ML996309">
    <property type="protein sequence ID" value="KAF2727829.1"/>
    <property type="molecule type" value="Genomic_DNA"/>
</dbReference>
<gene>
    <name evidence="1" type="ORF">EJ04DRAFT_529110</name>
</gene>
<dbReference type="Pfam" id="PF11578">
    <property type="entry name" value="DUF3237"/>
    <property type="match status" value="1"/>
</dbReference>
<evidence type="ECO:0000313" key="2">
    <source>
        <dbReference type="Proteomes" id="UP000799444"/>
    </source>
</evidence>
<evidence type="ECO:0000313" key="1">
    <source>
        <dbReference type="EMBL" id="KAF2727829.1"/>
    </source>
</evidence>
<organism evidence="1 2">
    <name type="scientific">Polyplosphaeria fusca</name>
    <dbReference type="NCBI Taxonomy" id="682080"/>
    <lineage>
        <taxon>Eukaryota</taxon>
        <taxon>Fungi</taxon>
        <taxon>Dikarya</taxon>
        <taxon>Ascomycota</taxon>
        <taxon>Pezizomycotina</taxon>
        <taxon>Dothideomycetes</taxon>
        <taxon>Pleosporomycetidae</taxon>
        <taxon>Pleosporales</taxon>
        <taxon>Tetraplosphaeriaceae</taxon>
        <taxon>Polyplosphaeria</taxon>
    </lineage>
</organism>
<dbReference type="OrthoDB" id="2544694at2759"/>
<name>A0A9P4UV38_9PLEO</name>
<keyword evidence="2" id="KW-1185">Reference proteome</keyword>
<comment type="caution">
    <text evidence="1">The sequence shown here is derived from an EMBL/GenBank/DDBJ whole genome shotgun (WGS) entry which is preliminary data.</text>
</comment>
<reference evidence="1" key="1">
    <citation type="journal article" date="2020" name="Stud. Mycol.">
        <title>101 Dothideomycetes genomes: a test case for predicting lifestyles and emergence of pathogens.</title>
        <authorList>
            <person name="Haridas S."/>
            <person name="Albert R."/>
            <person name="Binder M."/>
            <person name="Bloem J."/>
            <person name="Labutti K."/>
            <person name="Salamov A."/>
            <person name="Andreopoulos B."/>
            <person name="Baker S."/>
            <person name="Barry K."/>
            <person name="Bills G."/>
            <person name="Bluhm B."/>
            <person name="Cannon C."/>
            <person name="Castanera R."/>
            <person name="Culley D."/>
            <person name="Daum C."/>
            <person name="Ezra D."/>
            <person name="Gonzalez J."/>
            <person name="Henrissat B."/>
            <person name="Kuo A."/>
            <person name="Liang C."/>
            <person name="Lipzen A."/>
            <person name="Lutzoni F."/>
            <person name="Magnuson J."/>
            <person name="Mondo S."/>
            <person name="Nolan M."/>
            <person name="Ohm R."/>
            <person name="Pangilinan J."/>
            <person name="Park H.-J."/>
            <person name="Ramirez L."/>
            <person name="Alfaro M."/>
            <person name="Sun H."/>
            <person name="Tritt A."/>
            <person name="Yoshinaga Y."/>
            <person name="Zwiers L.-H."/>
            <person name="Turgeon B."/>
            <person name="Goodwin S."/>
            <person name="Spatafora J."/>
            <person name="Crous P."/>
            <person name="Grigoriev I."/>
        </authorList>
    </citation>
    <scope>NUCLEOTIDE SEQUENCE</scope>
    <source>
        <strain evidence="1">CBS 125425</strain>
    </source>
</reference>